<dbReference type="InterPro" id="IPR002109">
    <property type="entry name" value="Glutaredoxin"/>
</dbReference>
<accession>A0A1F2PHP1</accession>
<name>A0A1F2PHP1_9FIRM</name>
<dbReference type="RefSeq" id="WP_070371712.1">
    <property type="nucleotide sequence ID" value="NZ_CABIIK010000001.1"/>
</dbReference>
<evidence type="ECO:0000313" key="2">
    <source>
        <dbReference type="EMBL" id="OFV70236.1"/>
    </source>
</evidence>
<dbReference type="PROSITE" id="PS00195">
    <property type="entry name" value="GLUTAREDOXIN_1"/>
    <property type="match status" value="1"/>
</dbReference>
<dbReference type="OrthoDB" id="3174166at2"/>
<dbReference type="STRING" id="52694.ACWI_24410"/>
<dbReference type="Gene3D" id="3.40.30.10">
    <property type="entry name" value="Glutaredoxin"/>
    <property type="match status" value="1"/>
</dbReference>
<reference evidence="3" key="2">
    <citation type="submission" date="2021-11" db="EMBL/GenBank/DDBJ databases">
        <title>Isoprene-degrading acetogen.</title>
        <authorList>
            <person name="Yang Y."/>
            <person name="Jin H."/>
            <person name="Yan J."/>
        </authorList>
    </citation>
    <scope>NUCLEOTIDE SEQUENCE</scope>
    <source>
        <strain evidence="3">Berkeley</strain>
    </source>
</reference>
<sequence>MKDVTLFTTQTCPHCKTAKAFLRQNHIQFVEKDVNVDVAAQEEMARRGIRGVPTFIIGDDAVIGLDQAKVLELVDHRVVTCPNCQTRMRAPSNKGKITIRCPKCKTSFETK</sequence>
<dbReference type="InterPro" id="IPR036249">
    <property type="entry name" value="Thioredoxin-like_sf"/>
</dbReference>
<dbReference type="Pfam" id="PF00462">
    <property type="entry name" value="Glutaredoxin"/>
    <property type="match status" value="1"/>
</dbReference>
<dbReference type="PROSITE" id="PS51354">
    <property type="entry name" value="GLUTAREDOXIN_2"/>
    <property type="match status" value="1"/>
</dbReference>
<dbReference type="PANTHER" id="PTHR34386">
    <property type="entry name" value="GLUTAREDOXIN"/>
    <property type="match status" value="1"/>
</dbReference>
<gene>
    <name evidence="2" type="primary">grxC_2</name>
    <name evidence="2" type="ORF">ACWI_24410</name>
    <name evidence="3" type="ORF">LNN31_00710</name>
</gene>
<dbReference type="EMBL" id="CP087994">
    <property type="protein sequence ID" value="UYO63001.1"/>
    <property type="molecule type" value="Genomic_DNA"/>
</dbReference>
<dbReference type="GO" id="GO:0009055">
    <property type="term" value="F:electron transfer activity"/>
    <property type="evidence" value="ECO:0007669"/>
    <property type="project" value="TreeGrafter"/>
</dbReference>
<dbReference type="GO" id="GO:0045454">
    <property type="term" value="P:cell redox homeostasis"/>
    <property type="evidence" value="ECO:0007669"/>
    <property type="project" value="TreeGrafter"/>
</dbReference>
<protein>
    <submittedName>
        <fullName evidence="3">Glutaredoxin family protein</fullName>
    </submittedName>
    <submittedName>
        <fullName evidence="2">Glutaredoxin-3</fullName>
    </submittedName>
</protein>
<dbReference type="AlphaFoldDB" id="A0A1F2PHP1"/>
<dbReference type="CDD" id="cd02976">
    <property type="entry name" value="NrdH"/>
    <property type="match status" value="1"/>
</dbReference>
<reference evidence="2 4" key="1">
    <citation type="submission" date="2015-09" db="EMBL/GenBank/DDBJ databases">
        <title>Genome sequence of Acetobacterium wieringae DSM 1911.</title>
        <authorList>
            <person name="Poehlein A."/>
            <person name="Bengelsdorf F.R."/>
            <person name="Schiel-Bengelsdorf B."/>
            <person name="Duerre P."/>
            <person name="Daniel R."/>
        </authorList>
    </citation>
    <scope>NUCLEOTIDE SEQUENCE [LARGE SCALE GENOMIC DNA]</scope>
    <source>
        <strain evidence="2 4">DSM 1911</strain>
    </source>
</reference>
<dbReference type="SUPFAM" id="SSF52833">
    <property type="entry name" value="Thioredoxin-like"/>
    <property type="match status" value="1"/>
</dbReference>
<dbReference type="Proteomes" id="UP001163550">
    <property type="component" value="Chromosome"/>
</dbReference>
<evidence type="ECO:0000313" key="4">
    <source>
        <dbReference type="Proteomes" id="UP000176244"/>
    </source>
</evidence>
<evidence type="ECO:0000313" key="3">
    <source>
        <dbReference type="EMBL" id="UYO63001.1"/>
    </source>
</evidence>
<dbReference type="EMBL" id="LKEU01000033">
    <property type="protein sequence ID" value="OFV70236.1"/>
    <property type="molecule type" value="Genomic_DNA"/>
</dbReference>
<dbReference type="InterPro" id="IPR011767">
    <property type="entry name" value="GLR_AS"/>
</dbReference>
<evidence type="ECO:0000259" key="1">
    <source>
        <dbReference type="Pfam" id="PF00462"/>
    </source>
</evidence>
<evidence type="ECO:0000313" key="5">
    <source>
        <dbReference type="Proteomes" id="UP001163550"/>
    </source>
</evidence>
<organism evidence="2 4">
    <name type="scientific">Acetobacterium wieringae</name>
    <dbReference type="NCBI Taxonomy" id="52694"/>
    <lineage>
        <taxon>Bacteria</taxon>
        <taxon>Bacillati</taxon>
        <taxon>Bacillota</taxon>
        <taxon>Clostridia</taxon>
        <taxon>Eubacteriales</taxon>
        <taxon>Eubacteriaceae</taxon>
        <taxon>Acetobacterium</taxon>
    </lineage>
</organism>
<dbReference type="PANTHER" id="PTHR34386:SF1">
    <property type="entry name" value="GLUTAREDOXIN-LIKE PROTEIN NRDH"/>
    <property type="match status" value="1"/>
</dbReference>
<keyword evidence="5" id="KW-1185">Reference proteome</keyword>
<dbReference type="Proteomes" id="UP000176244">
    <property type="component" value="Unassembled WGS sequence"/>
</dbReference>
<feature type="domain" description="Glutaredoxin" evidence="1">
    <location>
        <begin position="4"/>
        <end position="60"/>
    </location>
</feature>
<dbReference type="InterPro" id="IPR051548">
    <property type="entry name" value="Grx-like_ET"/>
</dbReference>
<proteinExistence type="predicted"/>